<dbReference type="Proteomes" id="UP001221898">
    <property type="component" value="Unassembled WGS sequence"/>
</dbReference>
<evidence type="ECO:0000313" key="4">
    <source>
        <dbReference type="EMBL" id="KAJ8384487.1"/>
    </source>
</evidence>
<evidence type="ECO:0000313" key="5">
    <source>
        <dbReference type="Proteomes" id="UP001221898"/>
    </source>
</evidence>
<name>A0AAD7RIE3_9TELE</name>
<dbReference type="SMART" id="SM00408">
    <property type="entry name" value="IGc2"/>
    <property type="match status" value="7"/>
</dbReference>
<dbReference type="InterPro" id="IPR003989">
    <property type="entry name" value="VCAM-1"/>
</dbReference>
<dbReference type="EMBL" id="JAINUG010000271">
    <property type="protein sequence ID" value="KAJ8384487.1"/>
    <property type="molecule type" value="Genomic_DNA"/>
</dbReference>
<feature type="chain" id="PRO_5042039489" description="Ig-like domain-containing protein" evidence="2">
    <location>
        <begin position="22"/>
        <end position="861"/>
    </location>
</feature>
<dbReference type="Gene3D" id="2.60.40.10">
    <property type="entry name" value="Immunoglobulins"/>
    <property type="match status" value="8"/>
</dbReference>
<dbReference type="GO" id="GO:0016020">
    <property type="term" value="C:membrane"/>
    <property type="evidence" value="ECO:0007669"/>
    <property type="project" value="InterPro"/>
</dbReference>
<dbReference type="InterPro" id="IPR003598">
    <property type="entry name" value="Ig_sub2"/>
</dbReference>
<evidence type="ECO:0000256" key="1">
    <source>
        <dbReference type="SAM" id="Phobius"/>
    </source>
</evidence>
<dbReference type="PANTHER" id="PTHR46013:SF4">
    <property type="entry name" value="B-CELL RECEPTOR CD22-RELATED"/>
    <property type="match status" value="1"/>
</dbReference>
<dbReference type="PRINTS" id="PR01474">
    <property type="entry name" value="VCAM1"/>
</dbReference>
<dbReference type="PROSITE" id="PS50835">
    <property type="entry name" value="IG_LIKE"/>
    <property type="match status" value="7"/>
</dbReference>
<keyword evidence="1" id="KW-1133">Transmembrane helix</keyword>
<evidence type="ECO:0000259" key="3">
    <source>
        <dbReference type="PROSITE" id="PS50835"/>
    </source>
</evidence>
<feature type="domain" description="Ig-like" evidence="3">
    <location>
        <begin position="284"/>
        <end position="353"/>
    </location>
</feature>
<keyword evidence="5" id="KW-1185">Reference proteome</keyword>
<dbReference type="AlphaFoldDB" id="A0AAD7RIE3"/>
<dbReference type="InterPro" id="IPR007110">
    <property type="entry name" value="Ig-like_dom"/>
</dbReference>
<feature type="domain" description="Ig-like" evidence="3">
    <location>
        <begin position="358"/>
        <end position="442"/>
    </location>
</feature>
<dbReference type="Pfam" id="PF13895">
    <property type="entry name" value="Ig_2"/>
    <property type="match status" value="5"/>
</dbReference>
<dbReference type="PANTHER" id="PTHR46013">
    <property type="entry name" value="VASCULAR CELL ADHESION MOLECULE 1"/>
    <property type="match status" value="1"/>
</dbReference>
<comment type="caution">
    <text evidence="4">The sequence shown here is derived from an EMBL/GenBank/DDBJ whole genome shotgun (WGS) entry which is preliminary data.</text>
</comment>
<feature type="domain" description="Ig-like" evidence="3">
    <location>
        <begin position="189"/>
        <end position="273"/>
    </location>
</feature>
<dbReference type="InterPro" id="IPR003599">
    <property type="entry name" value="Ig_sub"/>
</dbReference>
<evidence type="ECO:0000256" key="2">
    <source>
        <dbReference type="SAM" id="SignalP"/>
    </source>
</evidence>
<feature type="domain" description="Ig-like" evidence="3">
    <location>
        <begin position="626"/>
        <end position="707"/>
    </location>
</feature>
<keyword evidence="1" id="KW-0472">Membrane</keyword>
<dbReference type="GO" id="GO:0098609">
    <property type="term" value="P:cell-cell adhesion"/>
    <property type="evidence" value="ECO:0007669"/>
    <property type="project" value="InterPro"/>
</dbReference>
<reference evidence="4" key="1">
    <citation type="journal article" date="2023" name="Science">
        <title>Genome structures resolve the early diversification of teleost fishes.</title>
        <authorList>
            <person name="Parey E."/>
            <person name="Louis A."/>
            <person name="Montfort J."/>
            <person name="Bouchez O."/>
            <person name="Roques C."/>
            <person name="Iampietro C."/>
            <person name="Lluch J."/>
            <person name="Castinel A."/>
            <person name="Donnadieu C."/>
            <person name="Desvignes T."/>
            <person name="Floi Bucao C."/>
            <person name="Jouanno E."/>
            <person name="Wen M."/>
            <person name="Mejri S."/>
            <person name="Dirks R."/>
            <person name="Jansen H."/>
            <person name="Henkel C."/>
            <person name="Chen W.J."/>
            <person name="Zahm M."/>
            <person name="Cabau C."/>
            <person name="Klopp C."/>
            <person name="Thompson A.W."/>
            <person name="Robinson-Rechavi M."/>
            <person name="Braasch I."/>
            <person name="Lecointre G."/>
            <person name="Bobe J."/>
            <person name="Postlethwait J.H."/>
            <person name="Berthelot C."/>
            <person name="Roest Crollius H."/>
            <person name="Guiguen Y."/>
        </authorList>
    </citation>
    <scope>NUCLEOTIDE SEQUENCE</scope>
    <source>
        <strain evidence="4">NC1722</strain>
    </source>
</reference>
<feature type="domain" description="Ig-like" evidence="3">
    <location>
        <begin position="538"/>
        <end position="619"/>
    </location>
</feature>
<proteinExistence type="predicted"/>
<dbReference type="SMART" id="SM00409">
    <property type="entry name" value="IG"/>
    <property type="match status" value="7"/>
</dbReference>
<dbReference type="CDD" id="cd00096">
    <property type="entry name" value="Ig"/>
    <property type="match status" value="1"/>
</dbReference>
<protein>
    <recommendedName>
        <fullName evidence="3">Ig-like domain-containing protein</fullName>
    </recommendedName>
</protein>
<keyword evidence="2" id="KW-0732">Signal</keyword>
<dbReference type="Pfam" id="PF13927">
    <property type="entry name" value="Ig_3"/>
    <property type="match status" value="2"/>
</dbReference>
<sequence>MLSKTSTVILAILLSVSGVLGGWSVSYTAERVCALKGSSVDMPCTYSYPSGYTVTKAFWFIVTYNIIWEPEDLSLSPQFLTVREDGKYTGTPGVTLTVTDLQVEVNPDTVTEEQWVTLTCKTTCILSGSPAFIWYKNGRHLSKTYQNYLSNNYLQFKASSEDAGSYSCAVRGHENIPSPAVTLSVRYAPKNTLVSVSPSGEIVEGSLVTLTCSSNGNPPVQWYTWYKTGVVWKGSKQSYTIKDIQPSDSGEYHCEAMNRVGTNSSPHIRLKVQCAKVDIDHGTVTEGQSVKLNCRITCTVWSYSQTFIWSKNGQYLHDTNQQLWFSASSEDAGSYSCAVRGHENLPSPAVTLNVKYAPKNISVSVSPSGEIVEGSSVTLTCSSNANPPVQNYTWLKKAGDISSWRGSEQSYRIKYIKPSDSGEYFCGAVNGIGPGTFHSNLIFLSVQYAPKNTSVSVSPSGEIVEGSSVTLTCSSNANPLVQRYTWFKKNIAIPTESGESYTITNISPEDSGQYYCEAHNKHGTQNSTAVTMDVQYAPKNTSVSVSPSGEIVEGSSVTLTCSSNANPTVQRCTWFKKNIAIPTESGESYTITNISSEDSGQYYCEAHNKHGAQNSTAVTIDVQYAPRNILVSVSPSGEIVEGSSVNLTCTSNANPPVHRYTWFKKNETGVWQTGSEQSINVSHFRSWNSGQYYCEAENNLGVQNSIALLVTKQGGQSSVLIVVGITIFVALLLLAVFVWMRVRNSANEAECAAVDREENNHPLYGNISGMIMTHTAKQGTDRGNDEVALYSTVQPATTSNQEEILYATVQHPHPQSENNVEYTNIRFPRCSTGENENRSTAQTADNDSVIYSTVSKSTTWT</sequence>
<feature type="domain" description="Ig-like" evidence="3">
    <location>
        <begin position="92"/>
        <end position="184"/>
    </location>
</feature>
<keyword evidence="1" id="KW-0812">Transmembrane</keyword>
<accession>A0AAD7RIE3</accession>
<dbReference type="InterPro" id="IPR013783">
    <property type="entry name" value="Ig-like_fold"/>
</dbReference>
<dbReference type="SUPFAM" id="SSF48726">
    <property type="entry name" value="Immunoglobulin"/>
    <property type="match status" value="7"/>
</dbReference>
<feature type="domain" description="Ig-like" evidence="3">
    <location>
        <begin position="450"/>
        <end position="531"/>
    </location>
</feature>
<gene>
    <name evidence="4" type="ORF">AAFF_G00205080</name>
</gene>
<feature type="transmembrane region" description="Helical" evidence="1">
    <location>
        <begin position="719"/>
        <end position="740"/>
    </location>
</feature>
<organism evidence="4 5">
    <name type="scientific">Aldrovandia affinis</name>
    <dbReference type="NCBI Taxonomy" id="143900"/>
    <lineage>
        <taxon>Eukaryota</taxon>
        <taxon>Metazoa</taxon>
        <taxon>Chordata</taxon>
        <taxon>Craniata</taxon>
        <taxon>Vertebrata</taxon>
        <taxon>Euteleostomi</taxon>
        <taxon>Actinopterygii</taxon>
        <taxon>Neopterygii</taxon>
        <taxon>Teleostei</taxon>
        <taxon>Notacanthiformes</taxon>
        <taxon>Halosauridae</taxon>
        <taxon>Aldrovandia</taxon>
    </lineage>
</organism>
<dbReference type="InterPro" id="IPR036179">
    <property type="entry name" value="Ig-like_dom_sf"/>
</dbReference>
<feature type="signal peptide" evidence="2">
    <location>
        <begin position="1"/>
        <end position="21"/>
    </location>
</feature>